<feature type="non-terminal residue" evidence="3">
    <location>
        <position position="1"/>
    </location>
</feature>
<evidence type="ECO:0000313" key="3">
    <source>
        <dbReference type="EMBL" id="POR39052.1"/>
    </source>
</evidence>
<feature type="region of interest" description="Disordered" evidence="1">
    <location>
        <begin position="1"/>
        <end position="59"/>
    </location>
</feature>
<name>A0A2S4L9D5_9HYPO</name>
<dbReference type="InterPro" id="IPR036291">
    <property type="entry name" value="NAD(P)-bd_dom_sf"/>
</dbReference>
<dbReference type="Proteomes" id="UP000237481">
    <property type="component" value="Unassembled WGS sequence"/>
</dbReference>
<evidence type="ECO:0000256" key="1">
    <source>
        <dbReference type="SAM" id="MobiDB-lite"/>
    </source>
</evidence>
<feature type="compositionally biased region" description="Polar residues" evidence="1">
    <location>
        <begin position="123"/>
        <end position="146"/>
    </location>
</feature>
<dbReference type="PANTHER" id="PTHR14097:SF9">
    <property type="entry name" value="EPIMERASE, PUTATIVE (AFU_ORTHOLOGUE AFUA_8G07320)-RELATED"/>
    <property type="match status" value="1"/>
</dbReference>
<feature type="domain" description="NAD(P)-binding" evidence="2">
    <location>
        <begin position="156"/>
        <end position="362"/>
    </location>
</feature>
<accession>A0A2S4L9D5</accession>
<dbReference type="Gene3D" id="3.40.50.720">
    <property type="entry name" value="NAD(P)-binding Rossmann-like Domain"/>
    <property type="match status" value="1"/>
</dbReference>
<gene>
    <name evidence="3" type="ORF">TPAR_00747</name>
</gene>
<evidence type="ECO:0000259" key="2">
    <source>
        <dbReference type="Pfam" id="PF13460"/>
    </source>
</evidence>
<dbReference type="STRING" id="94208.A0A2S4L9D5"/>
<keyword evidence="4" id="KW-1185">Reference proteome</keyword>
<feature type="compositionally biased region" description="Polar residues" evidence="1">
    <location>
        <begin position="37"/>
        <end position="48"/>
    </location>
</feature>
<dbReference type="Pfam" id="PF13460">
    <property type="entry name" value="NAD_binding_10"/>
    <property type="match status" value="1"/>
</dbReference>
<feature type="region of interest" description="Disordered" evidence="1">
    <location>
        <begin position="321"/>
        <end position="348"/>
    </location>
</feature>
<proteinExistence type="predicted"/>
<comment type="caution">
    <text evidence="3">The sequence shown here is derived from an EMBL/GenBank/DDBJ whole genome shotgun (WGS) entry which is preliminary data.</text>
</comment>
<dbReference type="SUPFAM" id="SSF51735">
    <property type="entry name" value="NAD(P)-binding Rossmann-fold domains"/>
    <property type="match status" value="1"/>
</dbReference>
<evidence type="ECO:0000313" key="4">
    <source>
        <dbReference type="Proteomes" id="UP000237481"/>
    </source>
</evidence>
<protein>
    <recommendedName>
        <fullName evidence="2">NAD(P)-binding domain-containing protein</fullName>
    </recommendedName>
</protein>
<dbReference type="OrthoDB" id="3535423at2759"/>
<dbReference type="AlphaFoldDB" id="A0A2S4L9D5"/>
<dbReference type="InterPro" id="IPR016040">
    <property type="entry name" value="NAD(P)-bd_dom"/>
</dbReference>
<organism evidence="3 4">
    <name type="scientific">Tolypocladium paradoxum</name>
    <dbReference type="NCBI Taxonomy" id="94208"/>
    <lineage>
        <taxon>Eukaryota</taxon>
        <taxon>Fungi</taxon>
        <taxon>Dikarya</taxon>
        <taxon>Ascomycota</taxon>
        <taxon>Pezizomycotina</taxon>
        <taxon>Sordariomycetes</taxon>
        <taxon>Hypocreomycetidae</taxon>
        <taxon>Hypocreales</taxon>
        <taxon>Ophiocordycipitaceae</taxon>
        <taxon>Tolypocladium</taxon>
    </lineage>
</organism>
<sequence length="380" mass="40450">SLPRTSPRRGAGDVDATRAVASASPRPLALVAGPETGYSSDNDSTRTPTVKGGESPRPEACTCAAARCQGGTAGQPCRAHGISIGLTHPRPRRQPACRCLGAAHVPSSLSSASRPLQHASRADMTSSQSPGPTHFSSPEKASSSPVRASMKVIVTGATGNAGREVVKHCLEDPRITKLVILTRRAVAMDVESHPKAEVVMHQDFAQYPEALMRRLDGAQACIWAIGRRMDQFKNDKDAYRKVGVELPIAAAKIFCEQLAGKTPGGAKFRFVFCSSKQAEKSKKPLLFIGDARRSLGDAEKGLCDVADAHKSTFETYILRPASFTSPDMPPPPPTSASRKLVGGHHGPATVETSQVGRAMVRVACDGWKDRVVENDALARM</sequence>
<reference evidence="3 4" key="1">
    <citation type="submission" date="2018-01" db="EMBL/GenBank/DDBJ databases">
        <title>Harnessing the power of phylogenomics to disentangle the directionality and signatures of interkingdom host jumping in the parasitic fungal genus Tolypocladium.</title>
        <authorList>
            <person name="Quandt C.A."/>
            <person name="Patterson W."/>
            <person name="Spatafora J.W."/>
        </authorList>
    </citation>
    <scope>NUCLEOTIDE SEQUENCE [LARGE SCALE GENOMIC DNA]</scope>
    <source>
        <strain evidence="3 4">NRBC 100945</strain>
    </source>
</reference>
<dbReference type="EMBL" id="PKSG01000075">
    <property type="protein sequence ID" value="POR39052.1"/>
    <property type="molecule type" value="Genomic_DNA"/>
</dbReference>
<feature type="region of interest" description="Disordered" evidence="1">
    <location>
        <begin position="108"/>
        <end position="148"/>
    </location>
</feature>
<dbReference type="PANTHER" id="PTHR14097">
    <property type="entry name" value="OXIDOREDUCTASE HTATIP2"/>
    <property type="match status" value="1"/>
</dbReference>